<evidence type="ECO:0000256" key="1">
    <source>
        <dbReference type="ARBA" id="ARBA00023002"/>
    </source>
</evidence>
<dbReference type="SUPFAM" id="SSF51197">
    <property type="entry name" value="Clavaminate synthase-like"/>
    <property type="match status" value="1"/>
</dbReference>
<keyword evidence="4" id="KW-1185">Reference proteome</keyword>
<proteinExistence type="predicted"/>
<organism evidence="3 4">
    <name type="scientific">Seminavis robusta</name>
    <dbReference type="NCBI Taxonomy" id="568900"/>
    <lineage>
        <taxon>Eukaryota</taxon>
        <taxon>Sar</taxon>
        <taxon>Stramenopiles</taxon>
        <taxon>Ochrophyta</taxon>
        <taxon>Bacillariophyta</taxon>
        <taxon>Bacillariophyceae</taxon>
        <taxon>Bacillariophycidae</taxon>
        <taxon>Naviculales</taxon>
        <taxon>Naviculaceae</taxon>
        <taxon>Seminavis</taxon>
    </lineage>
</organism>
<dbReference type="InterPro" id="IPR042098">
    <property type="entry name" value="TauD-like_sf"/>
</dbReference>
<evidence type="ECO:0000313" key="4">
    <source>
        <dbReference type="Proteomes" id="UP001153069"/>
    </source>
</evidence>
<feature type="region of interest" description="Disordered" evidence="2">
    <location>
        <begin position="82"/>
        <end position="111"/>
    </location>
</feature>
<evidence type="ECO:0000313" key="3">
    <source>
        <dbReference type="EMBL" id="CAB9504667.1"/>
    </source>
</evidence>
<reference evidence="3" key="1">
    <citation type="submission" date="2020-06" db="EMBL/GenBank/DDBJ databases">
        <authorList>
            <consortium name="Plant Systems Biology data submission"/>
        </authorList>
    </citation>
    <scope>NUCLEOTIDE SEQUENCE</scope>
    <source>
        <strain evidence="3">D6</strain>
    </source>
</reference>
<feature type="compositionally biased region" description="Basic and acidic residues" evidence="2">
    <location>
        <begin position="82"/>
        <end position="96"/>
    </location>
</feature>
<sequence>MNQAVHPDAHAGVMEMDAFIKSQSNHALYKLQRNEILLCNNAAVLHARRSFPDRQLRRLDRLNFITLGSGCKLEGRLKLGFEEPRDRSSAPNKKDQSVITSTSTGMEKESSISKLELKAVGKCKSWRMAQAA</sequence>
<dbReference type="GO" id="GO:0016491">
    <property type="term" value="F:oxidoreductase activity"/>
    <property type="evidence" value="ECO:0007669"/>
    <property type="project" value="UniProtKB-KW"/>
</dbReference>
<comment type="caution">
    <text evidence="3">The sequence shown here is derived from an EMBL/GenBank/DDBJ whole genome shotgun (WGS) entry which is preliminary data.</text>
</comment>
<name>A0A9N8DL48_9STRA</name>
<protein>
    <submittedName>
        <fullName evidence="3">Uncharacterized protein</fullName>
    </submittedName>
</protein>
<keyword evidence="1" id="KW-0560">Oxidoreductase</keyword>
<evidence type="ECO:0000256" key="2">
    <source>
        <dbReference type="SAM" id="MobiDB-lite"/>
    </source>
</evidence>
<dbReference type="Proteomes" id="UP001153069">
    <property type="component" value="Unassembled WGS sequence"/>
</dbReference>
<gene>
    <name evidence="3" type="ORF">SEMRO_204_G086010.1</name>
</gene>
<dbReference type="AlphaFoldDB" id="A0A9N8DL48"/>
<accession>A0A9N8DL48</accession>
<dbReference type="Gene3D" id="3.60.130.10">
    <property type="entry name" value="Clavaminate synthase-like"/>
    <property type="match status" value="1"/>
</dbReference>
<dbReference type="EMBL" id="CAICTM010000203">
    <property type="protein sequence ID" value="CAB9504667.1"/>
    <property type="molecule type" value="Genomic_DNA"/>
</dbReference>